<dbReference type="STRING" id="1341132.A0A3F3PHL7"/>
<gene>
    <name evidence="1" type="ORF">BDQ94DRAFT_155618</name>
</gene>
<evidence type="ECO:0000313" key="2">
    <source>
        <dbReference type="Proteomes" id="UP000253729"/>
    </source>
</evidence>
<dbReference type="RefSeq" id="XP_026619400.1">
    <property type="nucleotide sequence ID" value="XM_026768502.1"/>
</dbReference>
<keyword evidence="2" id="KW-1185">Reference proteome</keyword>
<proteinExistence type="predicted"/>
<dbReference type="EMBL" id="KZ852156">
    <property type="protein sequence ID" value="RDH26378.1"/>
    <property type="molecule type" value="Genomic_DNA"/>
</dbReference>
<reference evidence="1 2" key="1">
    <citation type="submission" date="2018-07" db="EMBL/GenBank/DDBJ databases">
        <title>The genomes of Aspergillus section Nigri reveals drivers in fungal speciation.</title>
        <authorList>
            <consortium name="DOE Joint Genome Institute"/>
            <person name="Vesth T.C."/>
            <person name="Nybo J."/>
            <person name="Theobald S."/>
            <person name="Brandl J."/>
            <person name="Frisvad J.C."/>
            <person name="Nielsen K.F."/>
            <person name="Lyhne E.K."/>
            <person name="Kogle M.E."/>
            <person name="Kuo A."/>
            <person name="Riley R."/>
            <person name="Clum A."/>
            <person name="Nolan M."/>
            <person name="Lipzen A."/>
            <person name="Salamov A."/>
            <person name="Henrissat B."/>
            <person name="Wiebenga A."/>
            <person name="De vries R.P."/>
            <person name="Grigoriev I.V."/>
            <person name="Mortensen U.H."/>
            <person name="Andersen M.R."/>
            <person name="Baker S.E."/>
        </authorList>
    </citation>
    <scope>NUCLEOTIDE SEQUENCE [LARGE SCALE GENOMIC DNA]</scope>
    <source>
        <strain evidence="1 2">CBS 139.54b</strain>
    </source>
</reference>
<name>A0A3F3PHL7_9EURO</name>
<organism evidence="1 2">
    <name type="scientific">Aspergillus welwitschiae</name>
    <dbReference type="NCBI Taxonomy" id="1341132"/>
    <lineage>
        <taxon>Eukaryota</taxon>
        <taxon>Fungi</taxon>
        <taxon>Dikarya</taxon>
        <taxon>Ascomycota</taxon>
        <taxon>Pezizomycotina</taxon>
        <taxon>Eurotiomycetes</taxon>
        <taxon>Eurotiomycetidae</taxon>
        <taxon>Eurotiales</taxon>
        <taxon>Aspergillaceae</taxon>
        <taxon>Aspergillus</taxon>
        <taxon>Aspergillus subgen. Circumdati</taxon>
    </lineage>
</organism>
<accession>A0A3F3PHL7</accession>
<protein>
    <submittedName>
        <fullName evidence="1">Uncharacterized protein</fullName>
    </submittedName>
</protein>
<dbReference type="Proteomes" id="UP000253729">
    <property type="component" value="Unassembled WGS sequence"/>
</dbReference>
<sequence length="68" mass="7951">MLSRSHCRRYHNNAIFLIFEHEEQRLAAEGRLNKDRHLLFLVSRVLDRAETEPKSPNKCHCSMSLGGM</sequence>
<dbReference type="GeneID" id="38136858"/>
<evidence type="ECO:0000313" key="1">
    <source>
        <dbReference type="EMBL" id="RDH26378.1"/>
    </source>
</evidence>
<dbReference type="AlphaFoldDB" id="A0A3F3PHL7"/>